<sequence>MVPRPVWGPQGTVFGPLLFPAFINYMPEVTTSATRQFADDGLLYREIRTEANSTELQRDLDALGE</sequence>
<reference evidence="1" key="1">
    <citation type="journal article" date="2019" name="bioRxiv">
        <title>The Genome of the Zebra Mussel, Dreissena polymorpha: A Resource for Invasive Species Research.</title>
        <authorList>
            <person name="McCartney M.A."/>
            <person name="Auch B."/>
            <person name="Kono T."/>
            <person name="Mallez S."/>
            <person name="Zhang Y."/>
            <person name="Obille A."/>
            <person name="Becker A."/>
            <person name="Abrahante J.E."/>
            <person name="Garbe J."/>
            <person name="Badalamenti J.P."/>
            <person name="Herman A."/>
            <person name="Mangelson H."/>
            <person name="Liachko I."/>
            <person name="Sullivan S."/>
            <person name="Sone E.D."/>
            <person name="Koren S."/>
            <person name="Silverstein K.A.T."/>
            <person name="Beckman K.B."/>
            <person name="Gohl D.M."/>
        </authorList>
    </citation>
    <scope>NUCLEOTIDE SEQUENCE</scope>
    <source>
        <strain evidence="1">Duluth1</strain>
        <tissue evidence="1">Whole animal</tissue>
    </source>
</reference>
<dbReference type="Proteomes" id="UP000828390">
    <property type="component" value="Unassembled WGS sequence"/>
</dbReference>
<evidence type="ECO:0000313" key="1">
    <source>
        <dbReference type="EMBL" id="KAH3828439.1"/>
    </source>
</evidence>
<keyword evidence="2" id="KW-1185">Reference proteome</keyword>
<evidence type="ECO:0008006" key="3">
    <source>
        <dbReference type="Google" id="ProtNLM"/>
    </source>
</evidence>
<organism evidence="1 2">
    <name type="scientific">Dreissena polymorpha</name>
    <name type="common">Zebra mussel</name>
    <name type="synonym">Mytilus polymorpha</name>
    <dbReference type="NCBI Taxonomy" id="45954"/>
    <lineage>
        <taxon>Eukaryota</taxon>
        <taxon>Metazoa</taxon>
        <taxon>Spiralia</taxon>
        <taxon>Lophotrochozoa</taxon>
        <taxon>Mollusca</taxon>
        <taxon>Bivalvia</taxon>
        <taxon>Autobranchia</taxon>
        <taxon>Heteroconchia</taxon>
        <taxon>Euheterodonta</taxon>
        <taxon>Imparidentia</taxon>
        <taxon>Neoheterodontei</taxon>
        <taxon>Myida</taxon>
        <taxon>Dreissenoidea</taxon>
        <taxon>Dreissenidae</taxon>
        <taxon>Dreissena</taxon>
    </lineage>
</organism>
<gene>
    <name evidence="1" type="ORF">DPMN_130401</name>
</gene>
<dbReference type="EMBL" id="JAIWYP010000005">
    <property type="protein sequence ID" value="KAH3828439.1"/>
    <property type="molecule type" value="Genomic_DNA"/>
</dbReference>
<dbReference type="AlphaFoldDB" id="A0A9D4JZ53"/>
<accession>A0A9D4JZ53</accession>
<comment type="caution">
    <text evidence="1">The sequence shown here is derived from an EMBL/GenBank/DDBJ whole genome shotgun (WGS) entry which is preliminary data.</text>
</comment>
<proteinExistence type="predicted"/>
<evidence type="ECO:0000313" key="2">
    <source>
        <dbReference type="Proteomes" id="UP000828390"/>
    </source>
</evidence>
<protein>
    <recommendedName>
        <fullName evidence="3">Reverse transcriptase domain-containing protein</fullName>
    </recommendedName>
</protein>
<name>A0A9D4JZ53_DREPO</name>
<reference evidence="1" key="2">
    <citation type="submission" date="2020-11" db="EMBL/GenBank/DDBJ databases">
        <authorList>
            <person name="McCartney M.A."/>
            <person name="Auch B."/>
            <person name="Kono T."/>
            <person name="Mallez S."/>
            <person name="Becker A."/>
            <person name="Gohl D.M."/>
            <person name="Silverstein K.A.T."/>
            <person name="Koren S."/>
            <person name="Bechman K.B."/>
            <person name="Herman A."/>
            <person name="Abrahante J.E."/>
            <person name="Garbe J."/>
        </authorList>
    </citation>
    <scope>NUCLEOTIDE SEQUENCE</scope>
    <source>
        <strain evidence="1">Duluth1</strain>
        <tissue evidence="1">Whole animal</tissue>
    </source>
</reference>